<keyword evidence="1 2" id="KW-0732">Signal</keyword>
<dbReference type="Proteomes" id="UP001082703">
    <property type="component" value="Unassembled WGS sequence"/>
</dbReference>
<dbReference type="InterPro" id="IPR026045">
    <property type="entry name" value="Ferric-bd"/>
</dbReference>
<dbReference type="PANTHER" id="PTHR30006">
    <property type="entry name" value="THIAMINE-BINDING PERIPLASMIC PROTEIN-RELATED"/>
    <property type="match status" value="1"/>
</dbReference>
<evidence type="ECO:0000256" key="2">
    <source>
        <dbReference type="SAM" id="SignalP"/>
    </source>
</evidence>
<dbReference type="PANTHER" id="PTHR30006:SF2">
    <property type="entry name" value="ABC TRANSPORTER SUBSTRATE-BINDING PROTEIN"/>
    <property type="match status" value="1"/>
</dbReference>
<proteinExistence type="predicted"/>
<sequence length="356" mass="39122">MKKFVKLTAFALAVCMTAGVCAGCGKPAGTAAASGSSAAAAEDKTLTVYTPDSESLINAVVPNFEKDTGIKVNVITAGTGELEKRVQSEKDNPLGDVFWGADPTMLSPMKELFTEYVSKENDNMEDDHKNKMGYFSPCVADGTVILVNKDIIGDIKVEGFEDLLNPALKGKIAFCDPTNSSSAFQQLVNMLYDMGKDNDPSSQQAWDYVDKFIKNLDGKMANSSGTVHKSVADGEYPVGLSWEDPCVQYVKNGAHVEVVYPKEGTIFTEQSVQIIKNCKHPDNAKKFVDYLLSEKTQTIFGSQLTNRPLRKNVKLASYMKPFSEMNMMKKFDPQWVGSNKATMIKEYGEHYTKLQG</sequence>
<dbReference type="CDD" id="cd13546">
    <property type="entry name" value="PBP2_BitB"/>
    <property type="match status" value="1"/>
</dbReference>
<evidence type="ECO:0000313" key="3">
    <source>
        <dbReference type="EMBL" id="MCY1713755.1"/>
    </source>
</evidence>
<evidence type="ECO:0000256" key="1">
    <source>
        <dbReference type="ARBA" id="ARBA00022729"/>
    </source>
</evidence>
<evidence type="ECO:0000313" key="4">
    <source>
        <dbReference type="Proteomes" id="UP001082703"/>
    </source>
</evidence>
<dbReference type="Pfam" id="PF13531">
    <property type="entry name" value="SBP_bac_11"/>
    <property type="match status" value="1"/>
</dbReference>
<comment type="caution">
    <text evidence="3">The sequence shown here is derived from an EMBL/GenBank/DDBJ whole genome shotgun (WGS) entry which is preliminary data.</text>
</comment>
<organism evidence="3 4">
    <name type="scientific">Caproiciproducens galactitolivorans</name>
    <dbReference type="NCBI Taxonomy" id="642589"/>
    <lineage>
        <taxon>Bacteria</taxon>
        <taxon>Bacillati</taxon>
        <taxon>Bacillota</taxon>
        <taxon>Clostridia</taxon>
        <taxon>Eubacteriales</taxon>
        <taxon>Acutalibacteraceae</taxon>
        <taxon>Caproiciproducens</taxon>
    </lineage>
</organism>
<name>A0ABT4BTU3_9FIRM</name>
<feature type="chain" id="PRO_5045957494" evidence="2">
    <location>
        <begin position="23"/>
        <end position="356"/>
    </location>
</feature>
<dbReference type="RefSeq" id="WP_268057775.1">
    <property type="nucleotide sequence ID" value="NZ_JAPOHA010000004.1"/>
</dbReference>
<feature type="signal peptide" evidence="2">
    <location>
        <begin position="1"/>
        <end position="22"/>
    </location>
</feature>
<dbReference type="PIRSF" id="PIRSF002825">
    <property type="entry name" value="CfbpA"/>
    <property type="match status" value="1"/>
</dbReference>
<dbReference type="EMBL" id="JAPOHA010000004">
    <property type="protein sequence ID" value="MCY1713755.1"/>
    <property type="molecule type" value="Genomic_DNA"/>
</dbReference>
<gene>
    <name evidence="3" type="ORF">OUY18_05735</name>
</gene>
<protein>
    <submittedName>
        <fullName evidence="3">Extracellular solute-binding protein</fullName>
    </submittedName>
</protein>
<keyword evidence="4" id="KW-1185">Reference proteome</keyword>
<dbReference type="Gene3D" id="3.40.190.10">
    <property type="entry name" value="Periplasmic binding protein-like II"/>
    <property type="match status" value="2"/>
</dbReference>
<reference evidence="3 4" key="1">
    <citation type="submission" date="2022-11" db="EMBL/GenBank/DDBJ databases">
        <authorList>
            <person name="Caiyu Z."/>
        </authorList>
    </citation>
    <scope>NUCLEOTIDE SEQUENCE [LARGE SCALE GENOMIC DNA]</scope>
    <source>
        <strain evidence="3 4">YR-4</strain>
    </source>
</reference>
<accession>A0ABT4BTU3</accession>
<dbReference type="SUPFAM" id="SSF53850">
    <property type="entry name" value="Periplasmic binding protein-like II"/>
    <property type="match status" value="1"/>
</dbReference>